<sequence>MTIVIIVRFAYETVAVLIYSYKVWIFEGTAVSLGLFSILYHSRCCARAPKTFLDQKGVYFSCSGYLTLINPTVDRFCEAQKLVQHNILYFQGEQLENGE</sequence>
<protein>
    <submittedName>
        <fullName evidence="1">ARID/BRIGHT DNA binding domain</fullName>
    </submittedName>
</protein>
<evidence type="ECO:0000313" key="1">
    <source>
        <dbReference type="EMBL" id="URE03612.1"/>
    </source>
</evidence>
<dbReference type="OrthoDB" id="10044343at2759"/>
<evidence type="ECO:0000313" key="2">
    <source>
        <dbReference type="Proteomes" id="UP001055439"/>
    </source>
</evidence>
<gene>
    <name evidence="1" type="ORF">MUK42_15146</name>
</gene>
<accession>A0A9E7G080</accession>
<name>A0A9E7G080_9LILI</name>
<dbReference type="EMBL" id="CP097507">
    <property type="protein sequence ID" value="URE03612.1"/>
    <property type="molecule type" value="Genomic_DNA"/>
</dbReference>
<dbReference type="AlphaFoldDB" id="A0A9E7G080"/>
<keyword evidence="2" id="KW-1185">Reference proteome</keyword>
<organism evidence="1 2">
    <name type="scientific">Musa troglodytarum</name>
    <name type="common">fe'i banana</name>
    <dbReference type="NCBI Taxonomy" id="320322"/>
    <lineage>
        <taxon>Eukaryota</taxon>
        <taxon>Viridiplantae</taxon>
        <taxon>Streptophyta</taxon>
        <taxon>Embryophyta</taxon>
        <taxon>Tracheophyta</taxon>
        <taxon>Spermatophyta</taxon>
        <taxon>Magnoliopsida</taxon>
        <taxon>Liliopsida</taxon>
        <taxon>Zingiberales</taxon>
        <taxon>Musaceae</taxon>
        <taxon>Musa</taxon>
    </lineage>
</organism>
<reference evidence="1" key="1">
    <citation type="submission" date="2022-05" db="EMBL/GenBank/DDBJ databases">
        <title>The Musa troglodytarum L. genome provides insights into the mechanism of non-climacteric behaviour and enrichment of carotenoids.</title>
        <authorList>
            <person name="Wang J."/>
        </authorList>
    </citation>
    <scope>NUCLEOTIDE SEQUENCE</scope>
    <source>
        <tissue evidence="1">Leaf</tissue>
    </source>
</reference>
<proteinExistence type="predicted"/>
<dbReference type="Proteomes" id="UP001055439">
    <property type="component" value="Chromosome 5"/>
</dbReference>